<dbReference type="NCBIfam" id="TIGR02937">
    <property type="entry name" value="sigma70-ECF"/>
    <property type="match status" value="1"/>
</dbReference>
<dbReference type="InterPro" id="IPR013324">
    <property type="entry name" value="RNA_pol_sigma_r3/r4-like"/>
</dbReference>
<gene>
    <name evidence="7" type="ORF">SAMN05443638_10144</name>
</gene>
<keyword evidence="4" id="KW-0804">Transcription</keyword>
<dbReference type="SUPFAM" id="SSF88946">
    <property type="entry name" value="Sigma2 domain of RNA polymerase sigma factors"/>
    <property type="match status" value="1"/>
</dbReference>
<dbReference type="Pfam" id="PF08281">
    <property type="entry name" value="Sigma70_r4_2"/>
    <property type="match status" value="1"/>
</dbReference>
<dbReference type="STRING" id="1533.SAMN05443638_10144"/>
<dbReference type="OrthoDB" id="9782703at2"/>
<dbReference type="InterPro" id="IPR039425">
    <property type="entry name" value="RNA_pol_sigma-70-like"/>
</dbReference>
<dbReference type="SUPFAM" id="SSF88659">
    <property type="entry name" value="Sigma3 and sigma4 domains of RNA polymerase sigma factors"/>
    <property type="match status" value="1"/>
</dbReference>
<dbReference type="GO" id="GO:0016987">
    <property type="term" value="F:sigma factor activity"/>
    <property type="evidence" value="ECO:0007669"/>
    <property type="project" value="UniProtKB-KW"/>
</dbReference>
<dbReference type="GO" id="GO:0003677">
    <property type="term" value="F:DNA binding"/>
    <property type="evidence" value="ECO:0007669"/>
    <property type="project" value="InterPro"/>
</dbReference>
<dbReference type="Gene3D" id="1.10.1740.10">
    <property type="match status" value="1"/>
</dbReference>
<comment type="similarity">
    <text evidence="1">Belongs to the sigma-70 factor family. ECF subfamily.</text>
</comment>
<dbReference type="AlphaFoldDB" id="A0A1M4SIR9"/>
<dbReference type="InterPro" id="IPR036388">
    <property type="entry name" value="WH-like_DNA-bd_sf"/>
</dbReference>
<dbReference type="RefSeq" id="WP_072892218.1">
    <property type="nucleotide sequence ID" value="NZ_FQVM01000001.1"/>
</dbReference>
<dbReference type="EMBL" id="FQVM01000001">
    <property type="protein sequence ID" value="SHE32079.1"/>
    <property type="molecule type" value="Genomic_DNA"/>
</dbReference>
<dbReference type="InterPro" id="IPR007627">
    <property type="entry name" value="RNA_pol_sigma70_r2"/>
</dbReference>
<evidence type="ECO:0000259" key="5">
    <source>
        <dbReference type="Pfam" id="PF04542"/>
    </source>
</evidence>
<evidence type="ECO:0000256" key="2">
    <source>
        <dbReference type="ARBA" id="ARBA00023015"/>
    </source>
</evidence>
<proteinExistence type="inferred from homology"/>
<dbReference type="GO" id="GO:0006352">
    <property type="term" value="P:DNA-templated transcription initiation"/>
    <property type="evidence" value="ECO:0007669"/>
    <property type="project" value="InterPro"/>
</dbReference>
<dbReference type="InterPro" id="IPR014284">
    <property type="entry name" value="RNA_pol_sigma-70_dom"/>
</dbReference>
<feature type="domain" description="RNA polymerase sigma-70 region 2" evidence="5">
    <location>
        <begin position="31"/>
        <end position="95"/>
    </location>
</feature>
<dbReference type="Proteomes" id="UP000184035">
    <property type="component" value="Unassembled WGS sequence"/>
</dbReference>
<keyword evidence="3" id="KW-0731">Sigma factor</keyword>
<organism evidence="7 8">
    <name type="scientific">Clostridium fallax</name>
    <dbReference type="NCBI Taxonomy" id="1533"/>
    <lineage>
        <taxon>Bacteria</taxon>
        <taxon>Bacillati</taxon>
        <taxon>Bacillota</taxon>
        <taxon>Clostridia</taxon>
        <taxon>Eubacteriales</taxon>
        <taxon>Clostridiaceae</taxon>
        <taxon>Clostridium</taxon>
    </lineage>
</organism>
<dbReference type="Gene3D" id="1.10.10.10">
    <property type="entry name" value="Winged helix-like DNA-binding domain superfamily/Winged helix DNA-binding domain"/>
    <property type="match status" value="1"/>
</dbReference>
<evidence type="ECO:0000256" key="3">
    <source>
        <dbReference type="ARBA" id="ARBA00023082"/>
    </source>
</evidence>
<keyword evidence="8" id="KW-1185">Reference proteome</keyword>
<dbReference type="InterPro" id="IPR013325">
    <property type="entry name" value="RNA_pol_sigma_r2"/>
</dbReference>
<dbReference type="PANTHER" id="PTHR43133">
    <property type="entry name" value="RNA POLYMERASE ECF-TYPE SIGMA FACTO"/>
    <property type="match status" value="1"/>
</dbReference>
<feature type="domain" description="RNA polymerase sigma factor 70 region 4 type 2" evidence="6">
    <location>
        <begin position="123"/>
        <end position="170"/>
    </location>
</feature>
<keyword evidence="2" id="KW-0805">Transcription regulation</keyword>
<evidence type="ECO:0000256" key="4">
    <source>
        <dbReference type="ARBA" id="ARBA00023163"/>
    </source>
</evidence>
<sequence length="177" mass="20827">MQLINFAKYKNKKFDDVSLAKKGDKEAFVTLIRENKVSLYRIARGILKTDEDIEDAIQSSIVKAYENIHSLRKDKYFKTWLIRILINECNIILRHHKKNICLENSDLDKDCYIDKYSNIDLWNGINSLKEELRLVTILFYFEDMPQKDISSILKIPEGTVRSRLNTARKILSKIIDN</sequence>
<dbReference type="Pfam" id="PF04542">
    <property type="entry name" value="Sigma70_r2"/>
    <property type="match status" value="1"/>
</dbReference>
<evidence type="ECO:0000256" key="1">
    <source>
        <dbReference type="ARBA" id="ARBA00010641"/>
    </source>
</evidence>
<dbReference type="PANTHER" id="PTHR43133:SF51">
    <property type="entry name" value="RNA POLYMERASE SIGMA FACTOR"/>
    <property type="match status" value="1"/>
</dbReference>
<accession>A0A1M4SIR9</accession>
<name>A0A1M4SIR9_9CLOT</name>
<protein>
    <submittedName>
        <fullName evidence="7">RNA polymerase sigma-70 factor, ECF subfamily</fullName>
    </submittedName>
</protein>
<evidence type="ECO:0000259" key="6">
    <source>
        <dbReference type="Pfam" id="PF08281"/>
    </source>
</evidence>
<dbReference type="CDD" id="cd06171">
    <property type="entry name" value="Sigma70_r4"/>
    <property type="match status" value="1"/>
</dbReference>
<dbReference type="InterPro" id="IPR013249">
    <property type="entry name" value="RNA_pol_sigma70_r4_t2"/>
</dbReference>
<evidence type="ECO:0000313" key="8">
    <source>
        <dbReference type="Proteomes" id="UP000184035"/>
    </source>
</evidence>
<reference evidence="7 8" key="1">
    <citation type="submission" date="2016-11" db="EMBL/GenBank/DDBJ databases">
        <authorList>
            <person name="Jaros S."/>
            <person name="Januszkiewicz K."/>
            <person name="Wedrychowicz H."/>
        </authorList>
    </citation>
    <scope>NUCLEOTIDE SEQUENCE [LARGE SCALE GENOMIC DNA]</scope>
    <source>
        <strain evidence="7 8">DSM 2631</strain>
    </source>
</reference>
<evidence type="ECO:0000313" key="7">
    <source>
        <dbReference type="EMBL" id="SHE32079.1"/>
    </source>
</evidence>